<dbReference type="EMBL" id="MU069457">
    <property type="protein sequence ID" value="KAF5842681.1"/>
    <property type="molecule type" value="Genomic_DNA"/>
</dbReference>
<dbReference type="PANTHER" id="PTHR22603:SF93">
    <property type="entry name" value="RE24176P"/>
    <property type="match status" value="1"/>
</dbReference>
<comment type="caution">
    <text evidence="2">The sequence shown here is derived from an EMBL/GenBank/DDBJ whole genome shotgun (WGS) entry which is preliminary data.</text>
</comment>
<dbReference type="InterPro" id="IPR011009">
    <property type="entry name" value="Kinase-like_dom_sf"/>
</dbReference>
<reference evidence="2" key="1">
    <citation type="submission" date="2017-08" db="EMBL/GenBank/DDBJ databases">
        <authorList>
            <person name="Polle J.E."/>
            <person name="Barry K."/>
            <person name="Cushman J."/>
            <person name="Schmutz J."/>
            <person name="Tran D."/>
            <person name="Hathwaick L.T."/>
            <person name="Yim W.C."/>
            <person name="Jenkins J."/>
            <person name="Mckie-Krisberg Z.M."/>
            <person name="Prochnik S."/>
            <person name="Lindquist E."/>
            <person name="Dockter R.B."/>
            <person name="Adam C."/>
            <person name="Molina H."/>
            <person name="Bunkerborg J."/>
            <person name="Jin E."/>
            <person name="Buchheim M."/>
            <person name="Magnuson J."/>
        </authorList>
    </citation>
    <scope>NUCLEOTIDE SEQUENCE</scope>
    <source>
        <strain evidence="2">CCAP 19/18</strain>
    </source>
</reference>
<gene>
    <name evidence="2" type="ORF">DUNSADRAFT_5756</name>
</gene>
<name>A0ABQ7H753_DUNSA</name>
<evidence type="ECO:0000313" key="2">
    <source>
        <dbReference type="EMBL" id="KAF5842681.1"/>
    </source>
</evidence>
<protein>
    <recommendedName>
        <fullName evidence="4">Encoded protein</fullName>
    </recommendedName>
</protein>
<comment type="similarity">
    <text evidence="1">Belongs to the choline/ethanolamine kinase family.</text>
</comment>
<accession>A0ABQ7H753</accession>
<keyword evidence="3" id="KW-1185">Reference proteome</keyword>
<proteinExistence type="inferred from homology"/>
<dbReference type="SUPFAM" id="SSF56112">
    <property type="entry name" value="Protein kinase-like (PK-like)"/>
    <property type="match status" value="1"/>
</dbReference>
<dbReference type="Gene3D" id="3.30.200.20">
    <property type="entry name" value="Phosphorylase Kinase, domain 1"/>
    <property type="match status" value="1"/>
</dbReference>
<evidence type="ECO:0000313" key="3">
    <source>
        <dbReference type="Proteomes" id="UP000815325"/>
    </source>
</evidence>
<dbReference type="PANTHER" id="PTHR22603">
    <property type="entry name" value="CHOLINE/ETHANOALAMINE KINASE"/>
    <property type="match status" value="1"/>
</dbReference>
<organism evidence="2 3">
    <name type="scientific">Dunaliella salina</name>
    <name type="common">Green alga</name>
    <name type="synonym">Protococcus salinus</name>
    <dbReference type="NCBI Taxonomy" id="3046"/>
    <lineage>
        <taxon>Eukaryota</taxon>
        <taxon>Viridiplantae</taxon>
        <taxon>Chlorophyta</taxon>
        <taxon>core chlorophytes</taxon>
        <taxon>Chlorophyceae</taxon>
        <taxon>CS clade</taxon>
        <taxon>Chlamydomonadales</taxon>
        <taxon>Dunaliellaceae</taxon>
        <taxon>Dunaliella</taxon>
    </lineage>
</organism>
<dbReference type="Proteomes" id="UP000815325">
    <property type="component" value="Unassembled WGS sequence"/>
</dbReference>
<evidence type="ECO:0000256" key="1">
    <source>
        <dbReference type="ARBA" id="ARBA00038211"/>
    </source>
</evidence>
<evidence type="ECO:0008006" key="4">
    <source>
        <dbReference type="Google" id="ProtNLM"/>
    </source>
</evidence>
<sequence>MGISYDIDCISNSHVVVDTSVATIGDHPIPSLLPVLNVIWPQGSGPLMQATAENVECWRMSGAMTNLVFRCDFKGHRNSTGALPTCSAPGSAPKHIDSVIVRIEGLPSFDRAMELKCFKTAARVGIGARLLVKFANGRVEECFKEHRQALCLLFSRSPTECDQTFPFCSCLNGTTSHLTHLCRAMEPADMTEPVASSEIAATLANFHTLMVRRLP</sequence>